<reference evidence="2 3" key="1">
    <citation type="submission" date="2024-08" db="EMBL/GenBank/DDBJ databases">
        <title>Insights into the chromosomal genome structure of Flemingia macrophylla.</title>
        <authorList>
            <person name="Ding Y."/>
            <person name="Zhao Y."/>
            <person name="Bi W."/>
            <person name="Wu M."/>
            <person name="Zhao G."/>
            <person name="Gong Y."/>
            <person name="Li W."/>
            <person name="Zhang P."/>
        </authorList>
    </citation>
    <scope>NUCLEOTIDE SEQUENCE [LARGE SCALE GENOMIC DNA]</scope>
    <source>
        <strain evidence="2">DYQJB</strain>
        <tissue evidence="2">Leaf</tissue>
    </source>
</reference>
<dbReference type="PROSITE" id="PS00028">
    <property type="entry name" value="ZINC_FINGER_C2H2_1"/>
    <property type="match status" value="1"/>
</dbReference>
<gene>
    <name evidence="2" type="ORF">Fmac_022902</name>
</gene>
<evidence type="ECO:0000313" key="2">
    <source>
        <dbReference type="EMBL" id="KAL2323844.1"/>
    </source>
</evidence>
<dbReference type="Proteomes" id="UP001603857">
    <property type="component" value="Unassembled WGS sequence"/>
</dbReference>
<dbReference type="EMBL" id="JBGMDY010000008">
    <property type="protein sequence ID" value="KAL2323844.1"/>
    <property type="molecule type" value="Genomic_DNA"/>
</dbReference>
<sequence length="325" mass="35578">MALSSSNTTNNNNININNIISTSLSLSPLTQEKGTGQLGLSQRVTEWRKTSLVAKKTMRDQCHGLVQDVKPQFSPPSLHKAGLDADTLIRKSQMLRAQLMMQPLPSTSILNRQTQQKSIAREMLQAEPTSLDMAARTGLSIAPAPQIQNPFFKGFSLPDLNKNAVRVGSGDTRVAKADSCSESSNDVRRKGKGHGNCDAHIHSFPYKKNGPYTCPRCKIAFHTSQKFAAHVSASHYRFETKSERQKRLMAKVRGRNLRLKRVNDTLTLVPAVDDVGVGVDAGNNNNNNVVVTPPPRVKVEFDAKIVPPPPQSVGGVNIKLEPVDT</sequence>
<dbReference type="InterPro" id="IPR013087">
    <property type="entry name" value="Znf_C2H2_type"/>
</dbReference>
<dbReference type="AlphaFoldDB" id="A0ABD1LK00"/>
<proteinExistence type="predicted"/>
<organism evidence="2 3">
    <name type="scientific">Flemingia macrophylla</name>
    <dbReference type="NCBI Taxonomy" id="520843"/>
    <lineage>
        <taxon>Eukaryota</taxon>
        <taxon>Viridiplantae</taxon>
        <taxon>Streptophyta</taxon>
        <taxon>Embryophyta</taxon>
        <taxon>Tracheophyta</taxon>
        <taxon>Spermatophyta</taxon>
        <taxon>Magnoliopsida</taxon>
        <taxon>eudicotyledons</taxon>
        <taxon>Gunneridae</taxon>
        <taxon>Pentapetalae</taxon>
        <taxon>rosids</taxon>
        <taxon>fabids</taxon>
        <taxon>Fabales</taxon>
        <taxon>Fabaceae</taxon>
        <taxon>Papilionoideae</taxon>
        <taxon>50 kb inversion clade</taxon>
        <taxon>NPAAA clade</taxon>
        <taxon>indigoferoid/millettioid clade</taxon>
        <taxon>Phaseoleae</taxon>
        <taxon>Flemingia</taxon>
    </lineage>
</organism>
<accession>A0ABD1LK00</accession>
<keyword evidence="3" id="KW-1185">Reference proteome</keyword>
<evidence type="ECO:0000313" key="3">
    <source>
        <dbReference type="Proteomes" id="UP001603857"/>
    </source>
</evidence>
<comment type="caution">
    <text evidence="2">The sequence shown here is derived from an EMBL/GenBank/DDBJ whole genome shotgun (WGS) entry which is preliminary data.</text>
</comment>
<evidence type="ECO:0000259" key="1">
    <source>
        <dbReference type="PROSITE" id="PS00028"/>
    </source>
</evidence>
<protein>
    <recommendedName>
        <fullName evidence="1">C2H2-type domain-containing protein</fullName>
    </recommendedName>
</protein>
<feature type="domain" description="C2H2-type" evidence="1">
    <location>
        <begin position="214"/>
        <end position="235"/>
    </location>
</feature>
<name>A0ABD1LK00_9FABA</name>